<dbReference type="Proteomes" id="UP000010953">
    <property type="component" value="Unassembled WGS sequence"/>
</dbReference>
<evidence type="ECO:0000313" key="2">
    <source>
        <dbReference type="Proteomes" id="UP000010953"/>
    </source>
</evidence>
<evidence type="ECO:0000313" key="1">
    <source>
        <dbReference type="EMBL" id="EMS31881.1"/>
    </source>
</evidence>
<dbReference type="STRING" id="1239962.C943_01840"/>
<reference evidence="1" key="1">
    <citation type="submission" date="2013-01" db="EMBL/GenBank/DDBJ databases">
        <title>Genome assembly of Mariniradius saccharolyticus AK6.</title>
        <authorList>
            <person name="Vaidya B."/>
            <person name="Khatri I."/>
            <person name="Tanuku N.R.S."/>
            <person name="Subramanian S."/>
            <person name="Pinnaka A."/>
        </authorList>
    </citation>
    <scope>NUCLEOTIDE SEQUENCE [LARGE SCALE GENOMIC DNA]</scope>
    <source>
        <strain evidence="1">AK6</strain>
    </source>
</reference>
<comment type="caution">
    <text evidence="1">The sequence shown here is derived from an EMBL/GenBank/DDBJ whole genome shotgun (WGS) entry which is preliminary data.</text>
</comment>
<gene>
    <name evidence="1" type="ORF">C943_01840</name>
</gene>
<protein>
    <submittedName>
        <fullName evidence="1">Uncharacterized protein</fullName>
    </submittedName>
</protein>
<sequence>MPVFLVKDFTNLEKSFLTHWVMGGLKKIPGQADPEFELIISNYFA</sequence>
<dbReference type="InParanoid" id="M7Y3S2"/>
<keyword evidence="2" id="KW-1185">Reference proteome</keyword>
<proteinExistence type="predicted"/>
<accession>M7Y3S2</accession>
<name>M7Y3S2_9BACT</name>
<organism evidence="1 2">
    <name type="scientific">Mariniradius saccharolyticus AK6</name>
    <dbReference type="NCBI Taxonomy" id="1239962"/>
    <lineage>
        <taxon>Bacteria</taxon>
        <taxon>Pseudomonadati</taxon>
        <taxon>Bacteroidota</taxon>
        <taxon>Cytophagia</taxon>
        <taxon>Cytophagales</taxon>
        <taxon>Cyclobacteriaceae</taxon>
        <taxon>Mariniradius</taxon>
    </lineage>
</organism>
<dbReference type="AlphaFoldDB" id="M7Y3S2"/>
<dbReference type="EMBL" id="AMZY02000017">
    <property type="protein sequence ID" value="EMS31881.1"/>
    <property type="molecule type" value="Genomic_DNA"/>
</dbReference>